<accession>A0A088B358</accession>
<protein>
    <submittedName>
        <fullName evidence="2">Protein of unassigned function</fullName>
    </submittedName>
</protein>
<proteinExistence type="predicted"/>
<reference evidence="2" key="1">
    <citation type="journal article" date="2014" name="PLoS ONE">
        <title>Genome Information of Methylobacterium oryzae, a Plant-Probiotic Methylotroph in the Phyllosphere.</title>
        <authorList>
            <person name="Kwak M.J."/>
            <person name="Jeong H."/>
            <person name="Madhaiyan M."/>
            <person name="Lee Y."/>
            <person name="Sa T.M."/>
            <person name="Oh T.K."/>
            <person name="Kim J.F."/>
        </authorList>
    </citation>
    <scope>NUCLEOTIDE SEQUENCE</scope>
    <source>
        <strain evidence="2">CBMB20</strain>
        <plasmid evidence="2">pMOC2</plasmid>
    </source>
</reference>
<geneLocation type="plasmid" evidence="2">
    <name>pMOC2</name>
</geneLocation>
<evidence type="ECO:0000313" key="2">
    <source>
        <dbReference type="EMBL" id="AGO88406.1"/>
    </source>
</evidence>
<keyword evidence="2" id="KW-0614">Plasmid</keyword>
<evidence type="ECO:0000256" key="1">
    <source>
        <dbReference type="SAM" id="Phobius"/>
    </source>
</evidence>
<organism evidence="2">
    <name type="scientific">Methylobacterium oryzae CBMB20</name>
    <dbReference type="NCBI Taxonomy" id="693986"/>
    <lineage>
        <taxon>Bacteria</taxon>
        <taxon>Pseudomonadati</taxon>
        <taxon>Pseudomonadota</taxon>
        <taxon>Alphaproteobacteria</taxon>
        <taxon>Hyphomicrobiales</taxon>
        <taxon>Methylobacteriaceae</taxon>
        <taxon>Methylobacterium</taxon>
    </lineage>
</organism>
<gene>
    <name evidence="2" type="ORF">MOC_2p0027</name>
</gene>
<name>A0A088B358_9HYPH</name>
<keyword evidence="1" id="KW-1133">Transmembrane helix</keyword>
<keyword evidence="1" id="KW-0472">Membrane</keyword>
<dbReference type="EMBL" id="JX627581">
    <property type="protein sequence ID" value="AGO88406.1"/>
    <property type="molecule type" value="Genomic_DNA"/>
</dbReference>
<dbReference type="AlphaFoldDB" id="A0A088B358"/>
<feature type="transmembrane region" description="Helical" evidence="1">
    <location>
        <begin position="20"/>
        <end position="41"/>
    </location>
</feature>
<keyword evidence="1" id="KW-0812">Transmembrane</keyword>
<sequence length="120" mass="13053">MSLVAHCIWWLLDPKHHGEVVTGFGASLIVLGVWIAAAPYIRTGFAALVEKTMPRSNRSFMGKTRTPEEREAERVAREAERKKVAADLAAERFVAAGAVVVGTILNGYGSTLVRLFGLES</sequence>